<reference evidence="4 5" key="1">
    <citation type="journal article" date="2021" name="Sci. Rep.">
        <title>The genome of the diatom Chaetoceros tenuissimus carries an ancient integrated fragment of an extant virus.</title>
        <authorList>
            <person name="Hongo Y."/>
            <person name="Kimura K."/>
            <person name="Takaki Y."/>
            <person name="Yoshida Y."/>
            <person name="Baba S."/>
            <person name="Kobayashi G."/>
            <person name="Nagasaki K."/>
            <person name="Hano T."/>
            <person name="Tomaru Y."/>
        </authorList>
    </citation>
    <scope>NUCLEOTIDE SEQUENCE [LARGE SCALE GENOMIC DNA]</scope>
    <source>
        <strain evidence="4 5">NIES-3715</strain>
    </source>
</reference>
<feature type="domain" description="EamA" evidence="3">
    <location>
        <begin position="621"/>
        <end position="779"/>
    </location>
</feature>
<evidence type="ECO:0000259" key="3">
    <source>
        <dbReference type="Pfam" id="PF00892"/>
    </source>
</evidence>
<dbReference type="InterPro" id="IPR037185">
    <property type="entry name" value="EmrE-like"/>
</dbReference>
<feature type="transmembrane region" description="Helical" evidence="2">
    <location>
        <begin position="733"/>
        <end position="754"/>
    </location>
</feature>
<accession>A0AAD3CW51</accession>
<organism evidence="4 5">
    <name type="scientific">Chaetoceros tenuissimus</name>
    <dbReference type="NCBI Taxonomy" id="426638"/>
    <lineage>
        <taxon>Eukaryota</taxon>
        <taxon>Sar</taxon>
        <taxon>Stramenopiles</taxon>
        <taxon>Ochrophyta</taxon>
        <taxon>Bacillariophyta</taxon>
        <taxon>Coscinodiscophyceae</taxon>
        <taxon>Chaetocerotophycidae</taxon>
        <taxon>Chaetocerotales</taxon>
        <taxon>Chaetocerotaceae</taxon>
        <taxon>Chaetoceros</taxon>
    </lineage>
</organism>
<keyword evidence="2" id="KW-0812">Transmembrane</keyword>
<evidence type="ECO:0000313" key="4">
    <source>
        <dbReference type="EMBL" id="GFH52035.1"/>
    </source>
</evidence>
<dbReference type="GO" id="GO:0016020">
    <property type="term" value="C:membrane"/>
    <property type="evidence" value="ECO:0007669"/>
    <property type="project" value="InterPro"/>
</dbReference>
<evidence type="ECO:0000256" key="2">
    <source>
        <dbReference type="SAM" id="Phobius"/>
    </source>
</evidence>
<dbReference type="InterPro" id="IPR000620">
    <property type="entry name" value="EamA_dom"/>
</dbReference>
<dbReference type="Pfam" id="PF00892">
    <property type="entry name" value="EamA"/>
    <property type="match status" value="2"/>
</dbReference>
<name>A0AAD3CW51_9STRA</name>
<dbReference type="EMBL" id="BLLK01000045">
    <property type="protein sequence ID" value="GFH52035.1"/>
    <property type="molecule type" value="Genomic_DNA"/>
</dbReference>
<feature type="transmembrane region" description="Helical" evidence="2">
    <location>
        <begin position="766"/>
        <end position="784"/>
    </location>
</feature>
<dbReference type="SUPFAM" id="SSF103481">
    <property type="entry name" value="Multidrug resistance efflux transporter EmrE"/>
    <property type="match status" value="2"/>
</dbReference>
<dbReference type="PANTHER" id="PTHR22911">
    <property type="entry name" value="ACYL-MALONYL CONDENSING ENZYME-RELATED"/>
    <property type="match status" value="1"/>
</dbReference>
<evidence type="ECO:0000313" key="5">
    <source>
        <dbReference type="Proteomes" id="UP001054902"/>
    </source>
</evidence>
<keyword evidence="2" id="KW-0472">Membrane</keyword>
<dbReference type="AlphaFoldDB" id="A0AAD3CW51"/>
<keyword evidence="2" id="KW-1133">Transmembrane helix</keyword>
<feature type="transmembrane region" description="Helical" evidence="2">
    <location>
        <begin position="236"/>
        <end position="253"/>
    </location>
</feature>
<evidence type="ECO:0000256" key="1">
    <source>
        <dbReference type="SAM" id="MobiDB-lite"/>
    </source>
</evidence>
<dbReference type="Proteomes" id="UP001054902">
    <property type="component" value="Unassembled WGS sequence"/>
</dbReference>
<feature type="domain" description="EamA" evidence="3">
    <location>
        <begin position="234"/>
        <end position="308"/>
    </location>
</feature>
<proteinExistence type="predicted"/>
<feature type="transmembrane region" description="Helical" evidence="2">
    <location>
        <begin position="621"/>
        <end position="638"/>
    </location>
</feature>
<keyword evidence="5" id="KW-1185">Reference proteome</keyword>
<protein>
    <recommendedName>
        <fullName evidence="3">EamA domain-containing protein</fullName>
    </recommendedName>
</protein>
<feature type="region of interest" description="Disordered" evidence="1">
    <location>
        <begin position="530"/>
        <end position="584"/>
    </location>
</feature>
<feature type="transmembrane region" description="Helical" evidence="2">
    <location>
        <begin position="650"/>
        <end position="671"/>
    </location>
</feature>
<sequence length="789" mass="89473">MTVETGIAASLLAPLLEAVGFLEWDIHWSKAGGSAFALNMYKCNFAAFLFLCMAVYDSNEPFLIYTKELSSVHNQPYGYTSNIEQKLRMEMNPFESNGNGNFESMIQQTQPLIQQQQSFDLQQQIPLQQVPANTPLEQQIQNIPPEQQQFQQQSEQLMNQMNSNPTVNRRLQESGEQPVDARDYVILERRKKTPYDENNVNMNEVGMNNQYFPRVKTLPPYPESYRRPFEGQRYQIFYIILSSFLGIVIGDMAELEALRLIGARRVLVVDTVKPFAAAILGNILLNESIYPAAFLGMILTALGVYIVLMASLEKVEQIKEKKRQGNLKRRGDLPFNDDYSSGGISATSEETYGEDEEIMSIMNDERKKIKFVGMHRRPLSRHDLRADLEELLGDEDELMMLLEDGRGYGINPTIFCTLDGSSSRSGDRSWSSKHSVLSFTSMGSLEDLNLDVHVAMENLDNDDNDDDDFFFCDNHPESPPLNHVYDEEVKDYFNHEDKVEEGAPSQEISFPPKIMTPVKPLKSVLKKNSRFQLKEKDGNTPSTSAINEESPKSDEIIQKDSNESMEKQLPLTAESTKRNRSRLQSQSSFVSIDTECGPPPGLYGKDVWRETKVQRAIRLRTGYFLALLNVILDAYGAFLTKKHGYGMSTWEINLCRLGFAGCLMLSLSLAMKFRDFRRKNKRNPFQTDHSSVQYRPWYRLPKMKATSWIVVSLGVCFVTFFAPALANYSLFEIPLALSVSLCSVTPLYTLPLGILMKGERPSKRGYQGAALSVLGVMILCIWGLDAESL</sequence>
<feature type="compositionally biased region" description="Basic and acidic residues" evidence="1">
    <location>
        <begin position="549"/>
        <end position="566"/>
    </location>
</feature>
<feature type="transmembrane region" description="Helical" evidence="2">
    <location>
        <begin position="705"/>
        <end position="727"/>
    </location>
</feature>
<gene>
    <name evidence="4" type="ORF">CTEN210_08511</name>
</gene>
<feature type="transmembrane region" description="Helical" evidence="2">
    <location>
        <begin position="289"/>
        <end position="312"/>
    </location>
</feature>
<comment type="caution">
    <text evidence="4">The sequence shown here is derived from an EMBL/GenBank/DDBJ whole genome shotgun (WGS) entry which is preliminary data.</text>
</comment>